<reference evidence="7 8" key="1">
    <citation type="submission" date="2020-06" db="EMBL/GenBank/DDBJ databases">
        <title>Nonomuraea sp. SMC257, a novel actinomycete isolated from soil.</title>
        <authorList>
            <person name="Chanama M."/>
        </authorList>
    </citation>
    <scope>NUCLEOTIDE SEQUENCE [LARGE SCALE GENOMIC DNA]</scope>
    <source>
        <strain evidence="7 8">SMC257</strain>
    </source>
</reference>
<dbReference type="Gene3D" id="1.20.1720.10">
    <property type="entry name" value="Multidrug resistance protein D"/>
    <property type="match status" value="1"/>
</dbReference>
<organism evidence="7 8">
    <name type="scientific">Nonomuraea montanisoli</name>
    <dbReference type="NCBI Taxonomy" id="2741721"/>
    <lineage>
        <taxon>Bacteria</taxon>
        <taxon>Bacillati</taxon>
        <taxon>Actinomycetota</taxon>
        <taxon>Actinomycetes</taxon>
        <taxon>Streptosporangiales</taxon>
        <taxon>Streptosporangiaceae</taxon>
        <taxon>Nonomuraea</taxon>
    </lineage>
</organism>
<keyword evidence="4 5" id="KW-0472">Membrane</keyword>
<dbReference type="EMBL" id="JABWGN010000001">
    <property type="protein sequence ID" value="NUW29925.1"/>
    <property type="molecule type" value="Genomic_DNA"/>
</dbReference>
<name>A0A7Y6I1E5_9ACTN</name>
<dbReference type="PANTHER" id="PTHR42718">
    <property type="entry name" value="MAJOR FACILITATOR SUPERFAMILY MULTIDRUG TRANSPORTER MFSC"/>
    <property type="match status" value="1"/>
</dbReference>
<evidence type="ECO:0000256" key="4">
    <source>
        <dbReference type="ARBA" id="ARBA00023136"/>
    </source>
</evidence>
<evidence type="ECO:0000256" key="3">
    <source>
        <dbReference type="ARBA" id="ARBA00022989"/>
    </source>
</evidence>
<keyword evidence="8" id="KW-1185">Reference proteome</keyword>
<feature type="transmembrane region" description="Helical" evidence="5">
    <location>
        <begin position="303"/>
        <end position="325"/>
    </location>
</feature>
<feature type="transmembrane region" description="Helical" evidence="5">
    <location>
        <begin position="138"/>
        <end position="163"/>
    </location>
</feature>
<feature type="transmembrane region" description="Helical" evidence="5">
    <location>
        <begin position="368"/>
        <end position="388"/>
    </location>
</feature>
<feature type="transmembrane region" description="Helical" evidence="5">
    <location>
        <begin position="238"/>
        <end position="256"/>
    </location>
</feature>
<dbReference type="InterPro" id="IPR020846">
    <property type="entry name" value="MFS_dom"/>
</dbReference>
<dbReference type="Gene3D" id="1.20.1250.20">
    <property type="entry name" value="MFS general substrate transporter like domains"/>
    <property type="match status" value="1"/>
</dbReference>
<feature type="transmembrane region" description="Helical" evidence="5">
    <location>
        <begin position="81"/>
        <end position="101"/>
    </location>
</feature>
<feature type="transmembrane region" description="Helical" evidence="5">
    <location>
        <begin position="337"/>
        <end position="356"/>
    </location>
</feature>
<comment type="subcellular location">
    <subcellularLocation>
        <location evidence="1">Cell membrane</location>
        <topology evidence="1">Multi-pass membrane protein</topology>
    </subcellularLocation>
</comment>
<dbReference type="AlphaFoldDB" id="A0A7Y6I1E5"/>
<feature type="transmembrane region" description="Helical" evidence="5">
    <location>
        <begin position="113"/>
        <end position="132"/>
    </location>
</feature>
<gene>
    <name evidence="7" type="ORF">HTZ77_00540</name>
</gene>
<dbReference type="Proteomes" id="UP000586042">
    <property type="component" value="Unassembled WGS sequence"/>
</dbReference>
<dbReference type="SUPFAM" id="SSF103473">
    <property type="entry name" value="MFS general substrate transporter"/>
    <property type="match status" value="1"/>
</dbReference>
<evidence type="ECO:0000256" key="1">
    <source>
        <dbReference type="ARBA" id="ARBA00004651"/>
    </source>
</evidence>
<evidence type="ECO:0000313" key="7">
    <source>
        <dbReference type="EMBL" id="NUW29925.1"/>
    </source>
</evidence>
<feature type="transmembrane region" description="Helical" evidence="5">
    <location>
        <begin position="443"/>
        <end position="461"/>
    </location>
</feature>
<proteinExistence type="predicted"/>
<feature type="transmembrane region" description="Helical" evidence="5">
    <location>
        <begin position="175"/>
        <end position="194"/>
    </location>
</feature>
<evidence type="ECO:0000256" key="2">
    <source>
        <dbReference type="ARBA" id="ARBA00022692"/>
    </source>
</evidence>
<dbReference type="GO" id="GO:0005886">
    <property type="term" value="C:plasma membrane"/>
    <property type="evidence" value="ECO:0007669"/>
    <property type="project" value="UniProtKB-SubCell"/>
</dbReference>
<feature type="transmembrane region" description="Helical" evidence="5">
    <location>
        <begin position="262"/>
        <end position="282"/>
    </location>
</feature>
<evidence type="ECO:0000259" key="6">
    <source>
        <dbReference type="PROSITE" id="PS50850"/>
    </source>
</evidence>
<feature type="transmembrane region" description="Helical" evidence="5">
    <location>
        <begin position="206"/>
        <end position="226"/>
    </location>
</feature>
<dbReference type="PROSITE" id="PS50850">
    <property type="entry name" value="MFS"/>
    <property type="match status" value="1"/>
</dbReference>
<dbReference type="PANTHER" id="PTHR42718:SF39">
    <property type="entry name" value="ACTINORHODIN TRANSPORTER-RELATED"/>
    <property type="match status" value="1"/>
</dbReference>
<dbReference type="InterPro" id="IPR011701">
    <property type="entry name" value="MFS"/>
</dbReference>
<feature type="transmembrane region" description="Helical" evidence="5">
    <location>
        <begin position="46"/>
        <end position="69"/>
    </location>
</feature>
<dbReference type="Pfam" id="PF07690">
    <property type="entry name" value="MFS_1"/>
    <property type="match status" value="1"/>
</dbReference>
<feature type="transmembrane region" description="Helical" evidence="5">
    <location>
        <begin position="467"/>
        <end position="489"/>
    </location>
</feature>
<sequence length="498" mass="49883">MCVTQHLRDAHERVACDLRKESPVPSPARAAPSAAAPALSPARRRAVLAVVIAASVLDLLDSTITNVAAPTIAADLRGGDALVQWLGAGYALALGVLLVPGGRLGDKYGRRRVFLAGITGFTLASVACGLASDPASLIAARLVQGAFGALLIPQGFGILSAVFPRDQLGTAFSAFLPALGGSAVGGPVLAAGLIEADLFGLGWRAMFLINIVLGGVIVLAAARLLPKDRGDDAVSLDGPGAALLAAAMLGLLHGLIDGSAHGWGAVPLLSLAAGLAFFALFARRQRTAANPLIEPSLLLNRGFTSGLVLGAAYFAAVSGLLYVLSLFMQKGLGFTPVRAALGLAPVAAGIVVASVASHRLIARLGRRLIVAGLVVTLAGTGWLLALVLTSGTAAGGWSLVAPVLVVGLGMGTCSGTVYVITVGDIDPAESGSAGGSLTAVQQLANAVGAAAVTTVYFGSLTGGQAGAAARSLTVTAVTTLVCCALVWLLPRAAAPRHH</sequence>
<comment type="caution">
    <text evidence="7">The sequence shown here is derived from an EMBL/GenBank/DDBJ whole genome shotgun (WGS) entry which is preliminary data.</text>
</comment>
<dbReference type="InterPro" id="IPR036259">
    <property type="entry name" value="MFS_trans_sf"/>
</dbReference>
<evidence type="ECO:0000256" key="5">
    <source>
        <dbReference type="SAM" id="Phobius"/>
    </source>
</evidence>
<protein>
    <submittedName>
        <fullName evidence="7">MFS transporter</fullName>
    </submittedName>
</protein>
<accession>A0A7Y6I1E5</accession>
<feature type="transmembrane region" description="Helical" evidence="5">
    <location>
        <begin position="400"/>
        <end position="422"/>
    </location>
</feature>
<evidence type="ECO:0000313" key="8">
    <source>
        <dbReference type="Proteomes" id="UP000586042"/>
    </source>
</evidence>
<feature type="domain" description="Major facilitator superfamily (MFS) profile" evidence="6">
    <location>
        <begin position="47"/>
        <end position="494"/>
    </location>
</feature>
<keyword evidence="3 5" id="KW-1133">Transmembrane helix</keyword>
<dbReference type="GO" id="GO:0022857">
    <property type="term" value="F:transmembrane transporter activity"/>
    <property type="evidence" value="ECO:0007669"/>
    <property type="project" value="InterPro"/>
</dbReference>
<keyword evidence="2 5" id="KW-0812">Transmembrane</keyword>